<dbReference type="PANTHER" id="PTHR47723:SF19">
    <property type="entry name" value="POLYNUCLEOTIDYL TRANSFERASE, RIBONUCLEASE H-LIKE SUPERFAMILY PROTEIN"/>
    <property type="match status" value="1"/>
</dbReference>
<sequence>MVLARGNVTGAATTGCVVRNHEGVWILGIAKSIGTCSIVEAERWRVLEGLQQAWDIGARKVLLETDSLMVVSLLKSQQGMYGDNTLVRPLED</sequence>
<dbReference type="PROSITE" id="PS51257">
    <property type="entry name" value="PROKAR_LIPOPROTEIN"/>
    <property type="match status" value="1"/>
</dbReference>
<evidence type="ECO:0000259" key="1">
    <source>
        <dbReference type="Pfam" id="PF13456"/>
    </source>
</evidence>
<accession>A0A9D4A5G9</accession>
<dbReference type="Proteomes" id="UP000828251">
    <property type="component" value="Unassembled WGS sequence"/>
</dbReference>
<dbReference type="InterPro" id="IPR036397">
    <property type="entry name" value="RNaseH_sf"/>
</dbReference>
<dbReference type="EMBL" id="JAIQCV010000006">
    <property type="protein sequence ID" value="KAH1089485.1"/>
    <property type="molecule type" value="Genomic_DNA"/>
</dbReference>
<dbReference type="Pfam" id="PF13456">
    <property type="entry name" value="RVT_3"/>
    <property type="match status" value="1"/>
</dbReference>
<dbReference type="PANTHER" id="PTHR47723">
    <property type="entry name" value="OS05G0353850 PROTEIN"/>
    <property type="match status" value="1"/>
</dbReference>
<dbReference type="InterPro" id="IPR044730">
    <property type="entry name" value="RNase_H-like_dom_plant"/>
</dbReference>
<keyword evidence="3" id="KW-1185">Reference proteome</keyword>
<protein>
    <recommendedName>
        <fullName evidence="1">RNase H type-1 domain-containing protein</fullName>
    </recommendedName>
</protein>
<name>A0A9D4A5G9_9ROSI</name>
<dbReference type="AlphaFoldDB" id="A0A9D4A5G9"/>
<evidence type="ECO:0000313" key="3">
    <source>
        <dbReference type="Proteomes" id="UP000828251"/>
    </source>
</evidence>
<reference evidence="2 3" key="1">
    <citation type="journal article" date="2021" name="Plant Biotechnol. J.">
        <title>Multi-omics assisted identification of the key and species-specific regulatory components of drought-tolerant mechanisms in Gossypium stocksii.</title>
        <authorList>
            <person name="Yu D."/>
            <person name="Ke L."/>
            <person name="Zhang D."/>
            <person name="Wu Y."/>
            <person name="Sun Y."/>
            <person name="Mei J."/>
            <person name="Sun J."/>
            <person name="Sun Y."/>
        </authorList>
    </citation>
    <scope>NUCLEOTIDE SEQUENCE [LARGE SCALE GENOMIC DNA]</scope>
    <source>
        <strain evidence="3">cv. E1</strain>
        <tissue evidence="2">Leaf</tissue>
    </source>
</reference>
<dbReference type="InterPro" id="IPR002156">
    <property type="entry name" value="RNaseH_domain"/>
</dbReference>
<dbReference type="OrthoDB" id="1752183at2759"/>
<dbReference type="InterPro" id="IPR053151">
    <property type="entry name" value="RNase_H-like"/>
</dbReference>
<comment type="caution">
    <text evidence="2">The sequence shown here is derived from an EMBL/GenBank/DDBJ whole genome shotgun (WGS) entry which is preliminary data.</text>
</comment>
<dbReference type="GO" id="GO:0004523">
    <property type="term" value="F:RNA-DNA hybrid ribonuclease activity"/>
    <property type="evidence" value="ECO:0007669"/>
    <property type="project" value="InterPro"/>
</dbReference>
<dbReference type="InterPro" id="IPR012337">
    <property type="entry name" value="RNaseH-like_sf"/>
</dbReference>
<evidence type="ECO:0000313" key="2">
    <source>
        <dbReference type="EMBL" id="KAH1089485.1"/>
    </source>
</evidence>
<dbReference type="SUPFAM" id="SSF53098">
    <property type="entry name" value="Ribonuclease H-like"/>
    <property type="match status" value="1"/>
</dbReference>
<dbReference type="CDD" id="cd06222">
    <property type="entry name" value="RNase_H_like"/>
    <property type="match status" value="1"/>
</dbReference>
<dbReference type="Gene3D" id="3.30.420.10">
    <property type="entry name" value="Ribonuclease H-like superfamily/Ribonuclease H"/>
    <property type="match status" value="1"/>
</dbReference>
<gene>
    <name evidence="2" type="ORF">J1N35_016742</name>
</gene>
<dbReference type="GO" id="GO:0003676">
    <property type="term" value="F:nucleic acid binding"/>
    <property type="evidence" value="ECO:0007669"/>
    <property type="project" value="InterPro"/>
</dbReference>
<feature type="domain" description="RNase H type-1" evidence="1">
    <location>
        <begin position="8"/>
        <end position="78"/>
    </location>
</feature>
<organism evidence="2 3">
    <name type="scientific">Gossypium stocksii</name>
    <dbReference type="NCBI Taxonomy" id="47602"/>
    <lineage>
        <taxon>Eukaryota</taxon>
        <taxon>Viridiplantae</taxon>
        <taxon>Streptophyta</taxon>
        <taxon>Embryophyta</taxon>
        <taxon>Tracheophyta</taxon>
        <taxon>Spermatophyta</taxon>
        <taxon>Magnoliopsida</taxon>
        <taxon>eudicotyledons</taxon>
        <taxon>Gunneridae</taxon>
        <taxon>Pentapetalae</taxon>
        <taxon>rosids</taxon>
        <taxon>malvids</taxon>
        <taxon>Malvales</taxon>
        <taxon>Malvaceae</taxon>
        <taxon>Malvoideae</taxon>
        <taxon>Gossypium</taxon>
    </lineage>
</organism>
<proteinExistence type="predicted"/>